<reference evidence="2" key="2">
    <citation type="journal article" date="2021" name="Sci. Rep.">
        <title>The distribution of antibiotic resistance genes in chicken gut microbiota commensals.</title>
        <authorList>
            <person name="Juricova H."/>
            <person name="Matiasovicova J."/>
            <person name="Kubasova T."/>
            <person name="Cejkova D."/>
            <person name="Rychlik I."/>
        </authorList>
    </citation>
    <scope>NUCLEOTIDE SEQUENCE</scope>
    <source>
        <strain evidence="2">An824</strain>
    </source>
</reference>
<dbReference type="EMBL" id="JACJJG010000039">
    <property type="protein sequence ID" value="MBM6673851.1"/>
    <property type="molecule type" value="Genomic_DNA"/>
</dbReference>
<name>A0A938WUC1_9BACT</name>
<reference evidence="2" key="1">
    <citation type="submission" date="2020-08" db="EMBL/GenBank/DDBJ databases">
        <authorList>
            <person name="Cejkova D."/>
            <person name="Kubasova T."/>
            <person name="Jahodarova E."/>
            <person name="Rychlik I."/>
        </authorList>
    </citation>
    <scope>NUCLEOTIDE SEQUENCE</scope>
    <source>
        <strain evidence="2">An824</strain>
    </source>
</reference>
<evidence type="ECO:0000256" key="1">
    <source>
        <dbReference type="SAM" id="SignalP"/>
    </source>
</evidence>
<keyword evidence="3" id="KW-1185">Reference proteome</keyword>
<feature type="chain" id="PRO_5037044594" evidence="1">
    <location>
        <begin position="23"/>
        <end position="351"/>
    </location>
</feature>
<keyword evidence="1" id="KW-0732">Signal</keyword>
<accession>A0A938WUC1</accession>
<proteinExistence type="predicted"/>
<dbReference type="Proteomes" id="UP000706891">
    <property type="component" value="Unassembled WGS sequence"/>
</dbReference>
<organism evidence="2 3">
    <name type="scientific">Marseilla massiliensis</name>
    <dbReference type="NCBI Taxonomy" id="1841864"/>
    <lineage>
        <taxon>Bacteria</taxon>
        <taxon>Pseudomonadati</taxon>
        <taxon>Bacteroidota</taxon>
        <taxon>Bacteroidia</taxon>
        <taxon>Bacteroidales</taxon>
        <taxon>Prevotellaceae</taxon>
        <taxon>Marseilla</taxon>
    </lineage>
</organism>
<protein>
    <submittedName>
        <fullName evidence="2">Uncharacterized protein</fullName>
    </submittedName>
</protein>
<comment type="caution">
    <text evidence="2">The sequence shown here is derived from an EMBL/GenBank/DDBJ whole genome shotgun (WGS) entry which is preliminary data.</text>
</comment>
<dbReference type="AlphaFoldDB" id="A0A938WUC1"/>
<evidence type="ECO:0000313" key="2">
    <source>
        <dbReference type="EMBL" id="MBM6673851.1"/>
    </source>
</evidence>
<gene>
    <name evidence="2" type="ORF">H6A34_08180</name>
</gene>
<evidence type="ECO:0000313" key="3">
    <source>
        <dbReference type="Proteomes" id="UP000706891"/>
    </source>
</evidence>
<sequence length="351" mass="39518">MFKRIFTAAALCISLWAATNSAAQEQLRPYEKWEATQFVALSGHQPIDYVTAVNNWEITYNLRTPQTAGELRGKGIQCSDSQLMLLEIGGIIERTGGKWHTAIPILDKRQTDSLRIFSKKVADDIYIKNQPDFIKLTNIIKDMGWEANTLSLMFSYLLDGRMWTKLLLFDDAGKHATWSGCYWILYEPRPDAKYGTNGYGEQDLCLTYIDSGIAPSTNTMDKCADEIRRNGKINDPALVKQLIKYGMVDAQGNALFPIIRRQDNAFHQTVNRLTENISAALKGFCGSMSSQFGIKEEAVATVALYHEVMWELMDRMEKDGILTVPGILKDSKRRGDGIGNLVFYIEGGLMQ</sequence>
<feature type="signal peptide" evidence="1">
    <location>
        <begin position="1"/>
        <end position="22"/>
    </location>
</feature>